<dbReference type="GO" id="GO:0003700">
    <property type="term" value="F:DNA-binding transcription factor activity"/>
    <property type="evidence" value="ECO:0007669"/>
    <property type="project" value="InterPro"/>
</dbReference>
<dbReference type="AlphaFoldDB" id="A0A1Z4KX39"/>
<dbReference type="PROSITE" id="PS50995">
    <property type="entry name" value="HTH_MARR_2"/>
    <property type="match status" value="1"/>
</dbReference>
<dbReference type="Pfam" id="PF01047">
    <property type="entry name" value="MarR"/>
    <property type="match status" value="1"/>
</dbReference>
<dbReference type="InterPro" id="IPR011991">
    <property type="entry name" value="ArsR-like_HTH"/>
</dbReference>
<feature type="domain" description="HTH marR-type" evidence="1">
    <location>
        <begin position="18"/>
        <end position="149"/>
    </location>
</feature>
<dbReference type="InterPro" id="IPR039422">
    <property type="entry name" value="MarR/SlyA-like"/>
</dbReference>
<evidence type="ECO:0000313" key="2">
    <source>
        <dbReference type="EMBL" id="BAY73517.1"/>
    </source>
</evidence>
<dbReference type="GO" id="GO:0006950">
    <property type="term" value="P:response to stress"/>
    <property type="evidence" value="ECO:0007669"/>
    <property type="project" value="TreeGrafter"/>
</dbReference>
<evidence type="ECO:0000259" key="1">
    <source>
        <dbReference type="PROSITE" id="PS50995"/>
    </source>
</evidence>
<dbReference type="EMBL" id="AP018220">
    <property type="protein sequence ID" value="BAY73517.1"/>
    <property type="molecule type" value="Genomic_DNA"/>
</dbReference>
<dbReference type="SUPFAM" id="SSF46785">
    <property type="entry name" value="Winged helix' DNA-binding domain"/>
    <property type="match status" value="1"/>
</dbReference>
<dbReference type="CDD" id="cd00090">
    <property type="entry name" value="HTH_ARSR"/>
    <property type="match status" value="1"/>
</dbReference>
<dbReference type="Proteomes" id="UP000217507">
    <property type="component" value="Plasmid Plasmid4 dna"/>
</dbReference>
<geneLocation type="plasmid" evidence="2">
    <name>plasmid4</name>
</geneLocation>
<protein>
    <submittedName>
        <fullName evidence="2">MarR family transcriptional regulator</fullName>
    </submittedName>
</protein>
<dbReference type="PANTHER" id="PTHR33164">
    <property type="entry name" value="TRANSCRIPTIONAL REGULATOR, MARR FAMILY"/>
    <property type="match status" value="1"/>
</dbReference>
<gene>
    <name evidence="2" type="ORF">NIES23_63690</name>
</gene>
<reference evidence="2 3" key="1">
    <citation type="submission" date="2017-06" db="EMBL/GenBank/DDBJ databases">
        <title>Genome sequencing of cyanobaciteial culture collection at National Institute for Environmental Studies (NIES).</title>
        <authorList>
            <person name="Hirose Y."/>
            <person name="Shimura Y."/>
            <person name="Fujisawa T."/>
            <person name="Nakamura Y."/>
            <person name="Kawachi M."/>
        </authorList>
    </citation>
    <scope>NUCLEOTIDE SEQUENCE [LARGE SCALE GENOMIC DNA]</scope>
    <source>
        <strain evidence="2 3">NIES-23</strain>
        <plasmid evidence="3">Plasmid Plasmid4 dna</plasmid>
    </source>
</reference>
<dbReference type="SMART" id="SM00347">
    <property type="entry name" value="HTH_MARR"/>
    <property type="match status" value="1"/>
</dbReference>
<dbReference type="InterPro" id="IPR036388">
    <property type="entry name" value="WH-like_DNA-bd_sf"/>
</dbReference>
<keyword evidence="2" id="KW-0614">Plasmid</keyword>
<organism evidence="2 3">
    <name type="scientific">Trichormus variabilis NIES-23</name>
    <dbReference type="NCBI Taxonomy" id="1973479"/>
    <lineage>
        <taxon>Bacteria</taxon>
        <taxon>Bacillati</taxon>
        <taxon>Cyanobacteriota</taxon>
        <taxon>Cyanophyceae</taxon>
        <taxon>Nostocales</taxon>
        <taxon>Nostocaceae</taxon>
        <taxon>Trichormus</taxon>
    </lineage>
</organism>
<sequence length="154" mass="17006">MEKKIVPVNLAQLNQVGVLCTCFNLRKASRVVTQFFDQELKPSGLLGTQFTILVAISLLNCGTINELAQSLAMDRTTLTRNLKPLEREGLIQIEPGQDQRTRVVSLTDAGQASLAKALPLWEQAQACIVEKLGQERWSTLLSHLNATTTLVSQF</sequence>
<dbReference type="InterPro" id="IPR036390">
    <property type="entry name" value="WH_DNA-bd_sf"/>
</dbReference>
<evidence type="ECO:0000313" key="3">
    <source>
        <dbReference type="Proteomes" id="UP000217507"/>
    </source>
</evidence>
<dbReference type="Gene3D" id="1.10.10.10">
    <property type="entry name" value="Winged helix-like DNA-binding domain superfamily/Winged helix DNA-binding domain"/>
    <property type="match status" value="1"/>
</dbReference>
<proteinExistence type="predicted"/>
<dbReference type="InterPro" id="IPR000835">
    <property type="entry name" value="HTH_MarR-typ"/>
</dbReference>
<dbReference type="PANTHER" id="PTHR33164:SF105">
    <property type="entry name" value="TRANSCRIPTIONAL REPRESSOR PROTEIN-RELATED"/>
    <property type="match status" value="1"/>
</dbReference>
<name>A0A1Z4KX39_ANAVA</name>
<accession>A0A1Z4KX39</accession>